<comment type="caution">
    <text evidence="1">The sequence shown here is derived from an EMBL/GenBank/DDBJ whole genome shotgun (WGS) entry which is preliminary data.</text>
</comment>
<accession>A0ABN7S7Z8</accession>
<evidence type="ECO:0000313" key="1">
    <source>
        <dbReference type="EMBL" id="CAG5091829.1"/>
    </source>
</evidence>
<proteinExistence type="predicted"/>
<dbReference type="EMBL" id="CAJRAY010000084">
    <property type="protein sequence ID" value="CAG5091829.1"/>
    <property type="molecule type" value="Genomic_DNA"/>
</dbReference>
<keyword evidence="2" id="KW-1185">Reference proteome</keyword>
<protein>
    <recommendedName>
        <fullName evidence="3">WYL domain-containing protein</fullName>
    </recommendedName>
</protein>
<dbReference type="RefSeq" id="WP_015256460.1">
    <property type="nucleotide sequence ID" value="NZ_CAJRAY010000084.1"/>
</dbReference>
<name>A0ABN7S7Z8_THEXY</name>
<reference evidence="1 2" key="1">
    <citation type="submission" date="2021-04" db="EMBL/GenBank/DDBJ databases">
        <authorList>
            <person name="Rakotoarivonina H."/>
        </authorList>
    </citation>
    <scope>NUCLEOTIDE SEQUENCE [LARGE SCALE GENOMIC DNA]</scope>
    <source>
        <strain evidence="1 2">XE</strain>
    </source>
</reference>
<dbReference type="Proteomes" id="UP000681526">
    <property type="component" value="Unassembled WGS sequence"/>
</dbReference>
<gene>
    <name evidence="1" type="primary">txxe 2799</name>
    <name evidence="1" type="ORF">TXXE_16610</name>
</gene>
<sequence>MVNEMLSRSALFVVYENGQRLHEDQHFQDHIDHGVPIQIYLGGVHQEIGFVEWFNSRSVRVNNIDFDRNVFTFVSRPGY</sequence>
<evidence type="ECO:0000313" key="2">
    <source>
        <dbReference type="Proteomes" id="UP000681526"/>
    </source>
</evidence>
<organism evidence="1 2">
    <name type="scientific">Thermobacillus xylanilyticus</name>
    <dbReference type="NCBI Taxonomy" id="76633"/>
    <lineage>
        <taxon>Bacteria</taxon>
        <taxon>Bacillati</taxon>
        <taxon>Bacillota</taxon>
        <taxon>Bacilli</taxon>
        <taxon>Bacillales</taxon>
        <taxon>Paenibacillaceae</taxon>
        <taxon>Thermobacillus</taxon>
    </lineage>
</organism>
<evidence type="ECO:0008006" key="3">
    <source>
        <dbReference type="Google" id="ProtNLM"/>
    </source>
</evidence>